<protein>
    <submittedName>
        <fullName evidence="2">Uncharacterized protein</fullName>
    </submittedName>
</protein>
<evidence type="ECO:0000256" key="1">
    <source>
        <dbReference type="SAM" id="MobiDB-lite"/>
    </source>
</evidence>
<name>A0AA40BFA9_9PEZI</name>
<sequence>MAPQRDSTSRSSSIEPSAERFLNDTPSPAHSFANEPDSESDTVSSQASDTDDADERSQSQSIVGGRGRGTINNGRSPEASAHEDYASESD</sequence>
<reference evidence="2" key="1">
    <citation type="submission" date="2023-06" db="EMBL/GenBank/DDBJ databases">
        <title>Genome-scale phylogeny and comparative genomics of the fungal order Sordariales.</title>
        <authorList>
            <consortium name="Lawrence Berkeley National Laboratory"/>
            <person name="Hensen N."/>
            <person name="Bonometti L."/>
            <person name="Westerberg I."/>
            <person name="Brannstrom I.O."/>
            <person name="Guillou S."/>
            <person name="Cros-Aarteil S."/>
            <person name="Calhoun S."/>
            <person name="Haridas S."/>
            <person name="Kuo A."/>
            <person name="Mondo S."/>
            <person name="Pangilinan J."/>
            <person name="Riley R."/>
            <person name="LaButti K."/>
            <person name="Andreopoulos B."/>
            <person name="Lipzen A."/>
            <person name="Chen C."/>
            <person name="Yanf M."/>
            <person name="Daum C."/>
            <person name="Ng V."/>
            <person name="Clum A."/>
            <person name="Steindorff A."/>
            <person name="Ohm R."/>
            <person name="Martin F."/>
            <person name="Silar P."/>
            <person name="Natvig D."/>
            <person name="Lalanne C."/>
            <person name="Gautier V."/>
            <person name="Ament-velasquez S.L."/>
            <person name="Kruys A."/>
            <person name="Hutchinson M.I."/>
            <person name="Powell A.J."/>
            <person name="Barry K."/>
            <person name="Miller A.N."/>
            <person name="Grigoriev I.V."/>
            <person name="Debuchy R."/>
            <person name="Gladieux P."/>
            <person name="Thoren M.H."/>
            <person name="Johannesson H."/>
        </authorList>
    </citation>
    <scope>NUCLEOTIDE SEQUENCE</scope>
    <source>
        <strain evidence="2">SMH2392-1A</strain>
    </source>
</reference>
<gene>
    <name evidence="2" type="ORF">B0T26DRAFT_744997</name>
</gene>
<dbReference type="RefSeq" id="XP_060301770.1">
    <property type="nucleotide sequence ID" value="XM_060444489.1"/>
</dbReference>
<dbReference type="AlphaFoldDB" id="A0AA40BFA9"/>
<comment type="caution">
    <text evidence="2">The sequence shown here is derived from an EMBL/GenBank/DDBJ whole genome shotgun (WGS) entry which is preliminary data.</text>
</comment>
<dbReference type="GeneID" id="85327759"/>
<feature type="region of interest" description="Disordered" evidence="1">
    <location>
        <begin position="1"/>
        <end position="90"/>
    </location>
</feature>
<accession>A0AA40BFA9</accession>
<feature type="compositionally biased region" description="Polar residues" evidence="1">
    <location>
        <begin position="1"/>
        <end position="15"/>
    </location>
</feature>
<dbReference type="Proteomes" id="UP001172101">
    <property type="component" value="Unassembled WGS sequence"/>
</dbReference>
<organism evidence="2 3">
    <name type="scientific">Lasiosphaeria miniovina</name>
    <dbReference type="NCBI Taxonomy" id="1954250"/>
    <lineage>
        <taxon>Eukaryota</taxon>
        <taxon>Fungi</taxon>
        <taxon>Dikarya</taxon>
        <taxon>Ascomycota</taxon>
        <taxon>Pezizomycotina</taxon>
        <taxon>Sordariomycetes</taxon>
        <taxon>Sordariomycetidae</taxon>
        <taxon>Sordariales</taxon>
        <taxon>Lasiosphaeriaceae</taxon>
        <taxon>Lasiosphaeria</taxon>
    </lineage>
</organism>
<feature type="compositionally biased region" description="Basic and acidic residues" evidence="1">
    <location>
        <begin position="80"/>
        <end position="90"/>
    </location>
</feature>
<evidence type="ECO:0000313" key="3">
    <source>
        <dbReference type="Proteomes" id="UP001172101"/>
    </source>
</evidence>
<evidence type="ECO:0000313" key="2">
    <source>
        <dbReference type="EMBL" id="KAK0732893.1"/>
    </source>
</evidence>
<keyword evidence="3" id="KW-1185">Reference proteome</keyword>
<proteinExistence type="predicted"/>
<dbReference type="EMBL" id="JAUIRO010000001">
    <property type="protein sequence ID" value="KAK0732893.1"/>
    <property type="molecule type" value="Genomic_DNA"/>
</dbReference>